<evidence type="ECO:0000313" key="3">
    <source>
        <dbReference type="Proteomes" id="UP000823749"/>
    </source>
</evidence>
<organism evidence="2 3">
    <name type="scientific">Rhododendron griersonianum</name>
    <dbReference type="NCBI Taxonomy" id="479676"/>
    <lineage>
        <taxon>Eukaryota</taxon>
        <taxon>Viridiplantae</taxon>
        <taxon>Streptophyta</taxon>
        <taxon>Embryophyta</taxon>
        <taxon>Tracheophyta</taxon>
        <taxon>Spermatophyta</taxon>
        <taxon>Magnoliopsida</taxon>
        <taxon>eudicotyledons</taxon>
        <taxon>Gunneridae</taxon>
        <taxon>Pentapetalae</taxon>
        <taxon>asterids</taxon>
        <taxon>Ericales</taxon>
        <taxon>Ericaceae</taxon>
        <taxon>Ericoideae</taxon>
        <taxon>Rhodoreae</taxon>
        <taxon>Rhododendron</taxon>
    </lineage>
</organism>
<evidence type="ECO:0000256" key="1">
    <source>
        <dbReference type="SAM" id="MobiDB-lite"/>
    </source>
</evidence>
<evidence type="ECO:0000313" key="2">
    <source>
        <dbReference type="EMBL" id="KAG5536400.1"/>
    </source>
</evidence>
<gene>
    <name evidence="2" type="ORF">RHGRI_023989</name>
</gene>
<keyword evidence="3" id="KW-1185">Reference proteome</keyword>
<feature type="region of interest" description="Disordered" evidence="1">
    <location>
        <begin position="1"/>
        <end position="23"/>
    </location>
</feature>
<sequence>MNGSNSEKQTEAEAATKPSPSFPIFTSLPPFPPPFRPFSSTSSPNHCILSSRKWSPDHCLLLALITVVSKNELVRFISEIELNCHFFFMIQEMKLRYIFEQ</sequence>
<comment type="caution">
    <text evidence="2">The sequence shown here is derived from an EMBL/GenBank/DDBJ whole genome shotgun (WGS) entry which is preliminary data.</text>
</comment>
<dbReference type="AlphaFoldDB" id="A0AAV6JB34"/>
<name>A0AAV6JB34_9ERIC</name>
<accession>A0AAV6JB34</accession>
<dbReference type="Proteomes" id="UP000823749">
    <property type="component" value="Chromosome 8"/>
</dbReference>
<reference evidence="2" key="1">
    <citation type="submission" date="2020-08" db="EMBL/GenBank/DDBJ databases">
        <title>Plant Genome Project.</title>
        <authorList>
            <person name="Zhang R.-G."/>
        </authorList>
    </citation>
    <scope>NUCLEOTIDE SEQUENCE</scope>
    <source>
        <strain evidence="2">WSP0</strain>
        <tissue evidence="2">Leaf</tissue>
    </source>
</reference>
<proteinExistence type="predicted"/>
<dbReference type="EMBL" id="JACTNZ010000008">
    <property type="protein sequence ID" value="KAG5536400.1"/>
    <property type="molecule type" value="Genomic_DNA"/>
</dbReference>
<protein>
    <submittedName>
        <fullName evidence="2">Uncharacterized protein</fullName>
    </submittedName>
</protein>